<feature type="coiled-coil region" evidence="1">
    <location>
        <begin position="23"/>
        <end position="61"/>
    </location>
</feature>
<keyword evidence="3" id="KW-1185">Reference proteome</keyword>
<comment type="caution">
    <text evidence="2">The sequence shown here is derived from an EMBL/GenBank/DDBJ whole genome shotgun (WGS) entry which is preliminary data.</text>
</comment>
<reference evidence="2" key="1">
    <citation type="journal article" date="2019" name="bioRxiv">
        <title>The Genome of the Zebra Mussel, Dreissena polymorpha: A Resource for Invasive Species Research.</title>
        <authorList>
            <person name="McCartney M.A."/>
            <person name="Auch B."/>
            <person name="Kono T."/>
            <person name="Mallez S."/>
            <person name="Zhang Y."/>
            <person name="Obille A."/>
            <person name="Becker A."/>
            <person name="Abrahante J.E."/>
            <person name="Garbe J."/>
            <person name="Badalamenti J.P."/>
            <person name="Herman A."/>
            <person name="Mangelson H."/>
            <person name="Liachko I."/>
            <person name="Sullivan S."/>
            <person name="Sone E.D."/>
            <person name="Koren S."/>
            <person name="Silverstein K.A.T."/>
            <person name="Beckman K.B."/>
            <person name="Gohl D.M."/>
        </authorList>
    </citation>
    <scope>NUCLEOTIDE SEQUENCE</scope>
    <source>
        <strain evidence="2">Duluth1</strain>
        <tissue evidence="2">Whole animal</tissue>
    </source>
</reference>
<keyword evidence="1" id="KW-0175">Coiled coil</keyword>
<name>A0A9D4K205_DREPO</name>
<protein>
    <submittedName>
        <fullName evidence="2">Uncharacterized protein</fullName>
    </submittedName>
</protein>
<evidence type="ECO:0000256" key="1">
    <source>
        <dbReference type="SAM" id="Coils"/>
    </source>
</evidence>
<dbReference type="AlphaFoldDB" id="A0A9D4K205"/>
<dbReference type="SUPFAM" id="SSF58113">
    <property type="entry name" value="Apolipoprotein A-I"/>
    <property type="match status" value="1"/>
</dbReference>
<organism evidence="2 3">
    <name type="scientific">Dreissena polymorpha</name>
    <name type="common">Zebra mussel</name>
    <name type="synonym">Mytilus polymorpha</name>
    <dbReference type="NCBI Taxonomy" id="45954"/>
    <lineage>
        <taxon>Eukaryota</taxon>
        <taxon>Metazoa</taxon>
        <taxon>Spiralia</taxon>
        <taxon>Lophotrochozoa</taxon>
        <taxon>Mollusca</taxon>
        <taxon>Bivalvia</taxon>
        <taxon>Autobranchia</taxon>
        <taxon>Heteroconchia</taxon>
        <taxon>Euheterodonta</taxon>
        <taxon>Imparidentia</taxon>
        <taxon>Neoheterodontei</taxon>
        <taxon>Myida</taxon>
        <taxon>Dreissenoidea</taxon>
        <taxon>Dreissenidae</taxon>
        <taxon>Dreissena</taxon>
    </lineage>
</organism>
<sequence length="189" mass="21272">MAQARRTLNRNTPIKTQDHTSGLEVIISKIDSLASELKNVNRNVTERIDRLQMDLEKKLSDKLTDKMAQLLDKRINIDFKRLGKTVDDRIDTLRADINNDLDSLKGKINSLTDAIQAFQPEKEDKSSNVVFRKLPESVNEQLVDTLNGIIKDCLEIEDVVVSSARRIPNQNSKSSEPGLVIATFDNVGD</sequence>
<evidence type="ECO:0000313" key="2">
    <source>
        <dbReference type="EMBL" id="KAH3829462.1"/>
    </source>
</evidence>
<gene>
    <name evidence="2" type="ORF">DPMN_131458</name>
</gene>
<reference evidence="2" key="2">
    <citation type="submission" date="2020-11" db="EMBL/GenBank/DDBJ databases">
        <authorList>
            <person name="McCartney M.A."/>
            <person name="Auch B."/>
            <person name="Kono T."/>
            <person name="Mallez S."/>
            <person name="Becker A."/>
            <person name="Gohl D.M."/>
            <person name="Silverstein K.A.T."/>
            <person name="Koren S."/>
            <person name="Bechman K.B."/>
            <person name="Herman A."/>
            <person name="Abrahante J.E."/>
            <person name="Garbe J."/>
        </authorList>
    </citation>
    <scope>NUCLEOTIDE SEQUENCE</scope>
    <source>
        <strain evidence="2">Duluth1</strain>
        <tissue evidence="2">Whole animal</tissue>
    </source>
</reference>
<proteinExistence type="predicted"/>
<evidence type="ECO:0000313" key="3">
    <source>
        <dbReference type="Proteomes" id="UP000828390"/>
    </source>
</evidence>
<dbReference type="Proteomes" id="UP000828390">
    <property type="component" value="Unassembled WGS sequence"/>
</dbReference>
<accession>A0A9D4K205</accession>
<dbReference type="EMBL" id="JAIWYP010000005">
    <property type="protein sequence ID" value="KAH3829462.1"/>
    <property type="molecule type" value="Genomic_DNA"/>
</dbReference>